<dbReference type="InterPro" id="IPR008775">
    <property type="entry name" value="Phytyl_CoA_dOase-like"/>
</dbReference>
<comment type="caution">
    <text evidence="1">The sequence shown here is derived from an EMBL/GenBank/DDBJ whole genome shotgun (WGS) entry which is preliminary data.</text>
</comment>
<gene>
    <name evidence="1" type="ORF">F6J89_24040</name>
</gene>
<dbReference type="GO" id="GO:0016706">
    <property type="term" value="F:2-oxoglutarate-dependent dioxygenase activity"/>
    <property type="evidence" value="ECO:0007669"/>
    <property type="project" value="UniProtKB-ARBA"/>
</dbReference>
<organism evidence="1">
    <name type="scientific">Symploca sp. SIO1C4</name>
    <dbReference type="NCBI Taxonomy" id="2607765"/>
    <lineage>
        <taxon>Bacteria</taxon>
        <taxon>Bacillati</taxon>
        <taxon>Cyanobacteriota</taxon>
        <taxon>Cyanophyceae</taxon>
        <taxon>Coleofasciculales</taxon>
        <taxon>Coleofasciculaceae</taxon>
        <taxon>Symploca</taxon>
    </lineage>
</organism>
<dbReference type="PANTHER" id="PTHR20883">
    <property type="entry name" value="PHYTANOYL-COA DIOXYGENASE DOMAIN CONTAINING 1"/>
    <property type="match status" value="1"/>
</dbReference>
<proteinExistence type="predicted"/>
<keyword evidence="1" id="KW-0223">Dioxygenase</keyword>
<name>A0A6B3NJA4_9CYAN</name>
<dbReference type="PANTHER" id="PTHR20883:SF48">
    <property type="entry name" value="ECTOINE DIOXYGENASE"/>
    <property type="match status" value="1"/>
</dbReference>
<dbReference type="EMBL" id="JAAHFQ010000597">
    <property type="protein sequence ID" value="NER30602.1"/>
    <property type="molecule type" value="Genomic_DNA"/>
</dbReference>
<dbReference type="GO" id="GO:0005506">
    <property type="term" value="F:iron ion binding"/>
    <property type="evidence" value="ECO:0007669"/>
    <property type="project" value="UniProtKB-ARBA"/>
</dbReference>
<dbReference type="SUPFAM" id="SSF51197">
    <property type="entry name" value="Clavaminate synthase-like"/>
    <property type="match status" value="1"/>
</dbReference>
<reference evidence="1" key="1">
    <citation type="submission" date="2019-11" db="EMBL/GenBank/DDBJ databases">
        <title>Genomic insights into an expanded diversity of filamentous marine cyanobacteria reveals the extraordinary biosynthetic potential of Moorea and Okeania.</title>
        <authorList>
            <person name="Ferreira Leao T."/>
            <person name="Wang M."/>
            <person name="Moss N."/>
            <person name="Da Silva R."/>
            <person name="Sanders J."/>
            <person name="Nurk S."/>
            <person name="Gurevich A."/>
            <person name="Humphrey G."/>
            <person name="Reher R."/>
            <person name="Zhu Q."/>
            <person name="Belda-Ferre P."/>
            <person name="Glukhov E."/>
            <person name="Rex R."/>
            <person name="Dorrestein P.C."/>
            <person name="Knight R."/>
            <person name="Pevzner P."/>
            <person name="Gerwick W.H."/>
            <person name="Gerwick L."/>
        </authorList>
    </citation>
    <scope>NUCLEOTIDE SEQUENCE</scope>
    <source>
        <strain evidence="1">SIO1C4</strain>
    </source>
</reference>
<dbReference type="AlphaFoldDB" id="A0A6B3NJA4"/>
<sequence length="265" mass="30396">MQNNKYREEFQQHGYIICRNFFSEEEMTTLMEDIRATEINGDGKHVLNKGTLNFYSNLFSRSQKIQEFVSQPRLVDLLKQVIGPDFWIRWDQAVAKGPGAVTFPWHQDNAYSGLKDLHYQLWIALTKMTSENGGLWLVPGSHKSILPHKKIDKHAVYQGTPENPVFVEAKPGDVVLFSSLTLHSTTPNVSQDARWAYVVEYMSLDHFDPTIEPPYFVVARNGKRQPEFVNSYRGKLNIANQLKYLPRTLGKVAPDWAKNAVLGRN</sequence>
<evidence type="ECO:0000313" key="1">
    <source>
        <dbReference type="EMBL" id="NER30602.1"/>
    </source>
</evidence>
<dbReference type="Pfam" id="PF05721">
    <property type="entry name" value="PhyH"/>
    <property type="match status" value="1"/>
</dbReference>
<protein>
    <submittedName>
        <fullName evidence="1">Phytanoyl-CoA dioxygenase family protein</fullName>
    </submittedName>
</protein>
<accession>A0A6B3NJA4</accession>
<keyword evidence="1" id="KW-0560">Oxidoreductase</keyword>
<dbReference type="Gene3D" id="2.60.120.620">
    <property type="entry name" value="q2cbj1_9rhob like domain"/>
    <property type="match status" value="1"/>
</dbReference>